<evidence type="ECO:0000256" key="10">
    <source>
        <dbReference type="ARBA" id="ARBA00062344"/>
    </source>
</evidence>
<evidence type="ECO:0000259" key="17">
    <source>
        <dbReference type="Pfam" id="PF05175"/>
    </source>
</evidence>
<dbReference type="FunFam" id="3.40.50.150:FF:000077">
    <property type="entry name" value="HemK methyltransferase family member 2"/>
    <property type="match status" value="1"/>
</dbReference>
<organism evidence="18 19">
    <name type="scientific">Chionoecetes opilio</name>
    <name type="common">Atlantic snow crab</name>
    <name type="synonym">Cancer opilio</name>
    <dbReference type="NCBI Taxonomy" id="41210"/>
    <lineage>
        <taxon>Eukaryota</taxon>
        <taxon>Metazoa</taxon>
        <taxon>Ecdysozoa</taxon>
        <taxon>Arthropoda</taxon>
        <taxon>Crustacea</taxon>
        <taxon>Multicrustacea</taxon>
        <taxon>Malacostraca</taxon>
        <taxon>Eumalacostraca</taxon>
        <taxon>Eucarida</taxon>
        <taxon>Decapoda</taxon>
        <taxon>Pleocyemata</taxon>
        <taxon>Brachyura</taxon>
        <taxon>Eubrachyura</taxon>
        <taxon>Majoidea</taxon>
        <taxon>Majidae</taxon>
        <taxon>Chionoecetes</taxon>
    </lineage>
</organism>
<evidence type="ECO:0000256" key="5">
    <source>
        <dbReference type="ARBA" id="ARBA00022691"/>
    </source>
</evidence>
<keyword evidence="6" id="KW-0539">Nucleus</keyword>
<dbReference type="InterPro" id="IPR002052">
    <property type="entry name" value="DNA_methylase_N6_adenine_CS"/>
</dbReference>
<dbReference type="AlphaFoldDB" id="A0A8J5D1Q5"/>
<evidence type="ECO:0000256" key="7">
    <source>
        <dbReference type="ARBA" id="ARBA00048619"/>
    </source>
</evidence>
<feature type="domain" description="Methyltransferase small" evidence="17">
    <location>
        <begin position="33"/>
        <end position="128"/>
    </location>
</feature>
<comment type="subunit">
    <text evidence="10">Heterodimer; heterodimerization with TRMT112 is required for S-adenosyl-L-methionine-binding.</text>
</comment>
<evidence type="ECO:0000256" key="2">
    <source>
        <dbReference type="ARBA" id="ARBA00006149"/>
    </source>
</evidence>
<evidence type="ECO:0000256" key="16">
    <source>
        <dbReference type="ARBA" id="ARBA00093667"/>
    </source>
</evidence>
<dbReference type="GO" id="GO:0035657">
    <property type="term" value="C:eRF1 methyltransferase complex"/>
    <property type="evidence" value="ECO:0007669"/>
    <property type="project" value="TreeGrafter"/>
</dbReference>
<comment type="catalytic activity">
    <reaction evidence="7">
        <text>L-lysyl-[histone] + S-adenosyl-L-methionine = N(6)-methyl-L-lysyl-[histone] + S-adenosyl-L-homocysteine + H(+)</text>
        <dbReference type="Rhea" id="RHEA:10024"/>
        <dbReference type="Rhea" id="RHEA-COMP:9845"/>
        <dbReference type="Rhea" id="RHEA-COMP:9846"/>
        <dbReference type="ChEBI" id="CHEBI:15378"/>
        <dbReference type="ChEBI" id="CHEBI:29969"/>
        <dbReference type="ChEBI" id="CHEBI:57856"/>
        <dbReference type="ChEBI" id="CHEBI:59789"/>
        <dbReference type="ChEBI" id="CHEBI:61929"/>
    </reaction>
    <physiologicalReaction direction="left-to-right" evidence="7">
        <dbReference type="Rhea" id="RHEA:10025"/>
    </physiologicalReaction>
</comment>
<evidence type="ECO:0000256" key="12">
    <source>
        <dbReference type="ARBA" id="ARBA00076540"/>
    </source>
</evidence>
<evidence type="ECO:0000256" key="11">
    <source>
        <dbReference type="ARBA" id="ARBA00075330"/>
    </source>
</evidence>
<evidence type="ECO:0000313" key="19">
    <source>
        <dbReference type="Proteomes" id="UP000770661"/>
    </source>
</evidence>
<dbReference type="Gene3D" id="3.40.50.150">
    <property type="entry name" value="Vaccinia Virus protein VP39"/>
    <property type="match status" value="1"/>
</dbReference>
<evidence type="ECO:0000256" key="4">
    <source>
        <dbReference type="ARBA" id="ARBA00022679"/>
    </source>
</evidence>
<evidence type="ECO:0000256" key="3">
    <source>
        <dbReference type="ARBA" id="ARBA00022603"/>
    </source>
</evidence>
<protein>
    <recommendedName>
        <fullName evidence="15">Methyltransferase HEMK2</fullName>
    </recommendedName>
    <alternativeName>
        <fullName evidence="14">HemK methyltransferase family member 2</fullName>
    </alternativeName>
    <alternativeName>
        <fullName evidence="12">Lysine N-methyltransferase 9</fullName>
    </alternativeName>
    <alternativeName>
        <fullName evidence="11">Methylarsonite methyltransferase N6AMT1</fullName>
    </alternativeName>
    <alternativeName>
        <fullName evidence="16">Methyltransferase N6AMT1</fullName>
    </alternativeName>
    <alternativeName>
        <fullName evidence="13">Protein N(5)-glutamine methyltransferase</fullName>
    </alternativeName>
</protein>
<dbReference type="PANTHER" id="PTHR45875:SF1">
    <property type="entry name" value="METHYLTRANSFERASE N6AMT1"/>
    <property type="match status" value="1"/>
</dbReference>
<dbReference type="GO" id="GO:0005634">
    <property type="term" value="C:nucleus"/>
    <property type="evidence" value="ECO:0007669"/>
    <property type="project" value="UniProtKB-SubCell"/>
</dbReference>
<comment type="catalytic activity">
    <reaction evidence="8">
        <text>methylarsonous acid + S-adenosyl-L-methionine = dimethylarsinate + S-adenosyl-L-homocysteine + 2 H(+)</text>
        <dbReference type="Rhea" id="RHEA:11684"/>
        <dbReference type="ChEBI" id="CHEBI:15378"/>
        <dbReference type="ChEBI" id="CHEBI:16223"/>
        <dbReference type="ChEBI" id="CHEBI:17826"/>
        <dbReference type="ChEBI" id="CHEBI:57856"/>
        <dbReference type="ChEBI" id="CHEBI:59789"/>
    </reaction>
</comment>
<proteinExistence type="inferred from homology"/>
<evidence type="ECO:0000256" key="1">
    <source>
        <dbReference type="ARBA" id="ARBA00004123"/>
    </source>
</evidence>
<dbReference type="GO" id="GO:0036009">
    <property type="term" value="F:protein-glutamine N-methyltransferase activity"/>
    <property type="evidence" value="ECO:0007669"/>
    <property type="project" value="UniProtKB-ARBA"/>
</dbReference>
<dbReference type="PROSITE" id="PS00092">
    <property type="entry name" value="N6_MTASE"/>
    <property type="match status" value="1"/>
</dbReference>
<dbReference type="InterPro" id="IPR029063">
    <property type="entry name" value="SAM-dependent_MTases_sf"/>
</dbReference>
<dbReference type="SUPFAM" id="SSF53335">
    <property type="entry name" value="S-adenosyl-L-methionine-dependent methyltransferases"/>
    <property type="match status" value="1"/>
</dbReference>
<dbReference type="GO" id="GO:0003676">
    <property type="term" value="F:nucleic acid binding"/>
    <property type="evidence" value="ECO:0007669"/>
    <property type="project" value="InterPro"/>
</dbReference>
<gene>
    <name evidence="18" type="primary">N6AMT1</name>
    <name evidence="18" type="ORF">GWK47_036783</name>
</gene>
<keyword evidence="4" id="KW-0808">Transferase</keyword>
<keyword evidence="5" id="KW-0949">S-adenosyl-L-methionine</keyword>
<evidence type="ECO:0000256" key="13">
    <source>
        <dbReference type="ARBA" id="ARBA00080992"/>
    </source>
</evidence>
<dbReference type="InterPro" id="IPR007848">
    <property type="entry name" value="Small_mtfrase_dom"/>
</dbReference>
<accession>A0A8J5D1Q5</accession>
<dbReference type="PANTHER" id="PTHR45875">
    <property type="entry name" value="METHYLTRANSFERASE N6AMT1"/>
    <property type="match status" value="1"/>
</dbReference>
<dbReference type="OrthoDB" id="406152at2759"/>
<dbReference type="InterPro" id="IPR052190">
    <property type="entry name" value="Euk-Arch_PrmC-MTase"/>
</dbReference>
<evidence type="ECO:0000256" key="15">
    <source>
        <dbReference type="ARBA" id="ARBA00093624"/>
    </source>
</evidence>
<dbReference type="NCBIfam" id="TIGR00537">
    <property type="entry name" value="hemK_rel_arch"/>
    <property type="match status" value="1"/>
</dbReference>
<evidence type="ECO:0000256" key="8">
    <source>
        <dbReference type="ARBA" id="ARBA00050903"/>
    </source>
</evidence>
<evidence type="ECO:0000256" key="6">
    <source>
        <dbReference type="ARBA" id="ARBA00023242"/>
    </source>
</evidence>
<sequence>MEPQDTTIRTPDFHHITAEDLDHVYEPSEDTFLLVDALEKDLQLIRATHPTVCLEVGSGSGVVVTALASALGPRCSYYATDINPRACRITFETGRINGVSINPINTDLTRGVRSMGVDVLIFNPPYVVTPSDEVARGDLEHTWAGGELGREVMDRLFPLVGELLSPKGLFYLVVVKENRPQEVEEVMARQGFSCCTVLARTTGPEKLSVLRFSRDT</sequence>
<comment type="function">
    <text evidence="9">Methyltransferase that can methylate proteins and, to a lower extent, arsenic. Catalytic subunit of a heterodimer with TRMT112, which monomethylates 'Lys-12' of histone H4 (H4K12me1), a modification present at the promoters of numerous genes encoding cell cycle regulators. Catalytic subunit of a heterodimer with TRMT112, which catalyzes N5-methylation of Glu residue of proteins with a Gly-Gln-Xaa-Xaa-Xaa-Arg motif. Methylates ETF1 on 'Gln-185'; ETF1 needs to be complexed to ERF3 in its GTP-bound form to be efficiently methylated. May also play a role in the modulation of arsenic-induced toxicity by mediating the conversion of monomethylarsonous acid (3+) into the less toxic dimethylarsonic acid. It however only plays a limited role in arsenic metabolism compared with AS3MT.</text>
</comment>
<dbReference type="Pfam" id="PF05175">
    <property type="entry name" value="MTS"/>
    <property type="match status" value="1"/>
</dbReference>
<comment type="similarity">
    <text evidence="2">Belongs to the eukaryotic/archaeal PrmC-related family.</text>
</comment>
<name>A0A8J5D1Q5_CHIOP</name>
<dbReference type="GO" id="GO:0032259">
    <property type="term" value="P:methylation"/>
    <property type="evidence" value="ECO:0007669"/>
    <property type="project" value="UniProtKB-KW"/>
</dbReference>
<keyword evidence="3 18" id="KW-0489">Methyltransferase</keyword>
<comment type="subcellular location">
    <subcellularLocation>
        <location evidence="1">Nucleus</location>
    </subcellularLocation>
</comment>
<dbReference type="EMBL" id="JACEEZ010004536">
    <property type="protein sequence ID" value="KAG0726362.1"/>
    <property type="molecule type" value="Genomic_DNA"/>
</dbReference>
<evidence type="ECO:0000313" key="18">
    <source>
        <dbReference type="EMBL" id="KAG0726362.1"/>
    </source>
</evidence>
<comment type="caution">
    <text evidence="18">The sequence shown here is derived from an EMBL/GenBank/DDBJ whole genome shotgun (WGS) entry which is preliminary data.</text>
</comment>
<dbReference type="Proteomes" id="UP000770661">
    <property type="component" value="Unassembled WGS sequence"/>
</dbReference>
<dbReference type="InterPro" id="IPR004557">
    <property type="entry name" value="PrmC-related"/>
</dbReference>
<evidence type="ECO:0000256" key="14">
    <source>
        <dbReference type="ARBA" id="ARBA00083337"/>
    </source>
</evidence>
<evidence type="ECO:0000256" key="9">
    <source>
        <dbReference type="ARBA" id="ARBA00053180"/>
    </source>
</evidence>
<reference evidence="18" key="1">
    <citation type="submission" date="2020-07" db="EMBL/GenBank/DDBJ databases">
        <title>The High-quality genome of the commercially important snow crab, Chionoecetes opilio.</title>
        <authorList>
            <person name="Jeong J.-H."/>
            <person name="Ryu S."/>
        </authorList>
    </citation>
    <scope>NUCLEOTIDE SEQUENCE</scope>
    <source>
        <strain evidence="18">MADBK_172401_WGS</strain>
        <tissue evidence="18">Digestive gland</tissue>
    </source>
</reference>
<keyword evidence="19" id="KW-1185">Reference proteome</keyword>
<dbReference type="CDD" id="cd02440">
    <property type="entry name" value="AdoMet_MTases"/>
    <property type="match status" value="1"/>
</dbReference>